<keyword evidence="3" id="KW-1185">Reference proteome</keyword>
<feature type="region of interest" description="Disordered" evidence="1">
    <location>
        <begin position="169"/>
        <end position="196"/>
    </location>
</feature>
<evidence type="ECO:0000256" key="1">
    <source>
        <dbReference type="SAM" id="MobiDB-lite"/>
    </source>
</evidence>
<dbReference type="PANTHER" id="PTHR36456">
    <property type="entry name" value="UPF0232 PROTEIN SCO3875"/>
    <property type="match status" value="1"/>
</dbReference>
<feature type="compositionally biased region" description="Basic and acidic residues" evidence="1">
    <location>
        <begin position="75"/>
        <end position="85"/>
    </location>
</feature>
<evidence type="ECO:0000313" key="3">
    <source>
        <dbReference type="Proteomes" id="UP001500221"/>
    </source>
</evidence>
<comment type="caution">
    <text evidence="2">The sequence shown here is derived from an EMBL/GenBank/DDBJ whole genome shotgun (WGS) entry which is preliminary data.</text>
</comment>
<dbReference type="Proteomes" id="UP001500221">
    <property type="component" value="Unassembled WGS sequence"/>
</dbReference>
<dbReference type="RefSeq" id="WP_345453137.1">
    <property type="nucleotide sequence ID" value="NZ_BAABKG010000001.1"/>
</dbReference>
<dbReference type="PANTHER" id="PTHR36456:SF1">
    <property type="entry name" value="UPF0232 PROTEIN SCO3875"/>
    <property type="match status" value="1"/>
</dbReference>
<feature type="compositionally biased region" description="Basic and acidic residues" evidence="1">
    <location>
        <begin position="184"/>
        <end position="196"/>
    </location>
</feature>
<proteinExistence type="predicted"/>
<evidence type="ECO:0008006" key="4">
    <source>
        <dbReference type="Google" id="ProtNLM"/>
    </source>
</evidence>
<accession>A0ABP9P4F2</accession>
<gene>
    <name evidence="2" type="ORF">GCM10023340_00790</name>
</gene>
<feature type="compositionally biased region" description="Basic and acidic residues" evidence="1">
    <location>
        <begin position="58"/>
        <end position="67"/>
    </location>
</feature>
<organism evidence="2 3">
    <name type="scientific">Nocardioides marinquilinus</name>
    <dbReference type="NCBI Taxonomy" id="1210400"/>
    <lineage>
        <taxon>Bacteria</taxon>
        <taxon>Bacillati</taxon>
        <taxon>Actinomycetota</taxon>
        <taxon>Actinomycetes</taxon>
        <taxon>Propionibacteriales</taxon>
        <taxon>Nocardioidaceae</taxon>
        <taxon>Nocardioides</taxon>
    </lineage>
</organism>
<dbReference type="EMBL" id="BAABKG010000001">
    <property type="protein sequence ID" value="GAA5140529.1"/>
    <property type="molecule type" value="Genomic_DNA"/>
</dbReference>
<protein>
    <recommendedName>
        <fullName evidence="4">DUF721 domain-containing protein</fullName>
    </recommendedName>
</protein>
<reference evidence="3" key="1">
    <citation type="journal article" date="2019" name="Int. J. Syst. Evol. Microbiol.">
        <title>The Global Catalogue of Microorganisms (GCM) 10K type strain sequencing project: providing services to taxonomists for standard genome sequencing and annotation.</title>
        <authorList>
            <consortium name="The Broad Institute Genomics Platform"/>
            <consortium name="The Broad Institute Genome Sequencing Center for Infectious Disease"/>
            <person name="Wu L."/>
            <person name="Ma J."/>
        </authorList>
    </citation>
    <scope>NUCLEOTIDE SEQUENCE [LARGE SCALE GENOMIC DNA]</scope>
    <source>
        <strain evidence="3">JCM 18459</strain>
    </source>
</reference>
<dbReference type="Pfam" id="PF05258">
    <property type="entry name" value="DciA"/>
    <property type="match status" value="1"/>
</dbReference>
<feature type="region of interest" description="Disordered" evidence="1">
    <location>
        <begin position="1"/>
        <end position="85"/>
    </location>
</feature>
<evidence type="ECO:0000313" key="2">
    <source>
        <dbReference type="EMBL" id="GAA5140529.1"/>
    </source>
</evidence>
<sequence>MTTDEPVEPIGPVEPVPPSASDELPHDDDGLDLARQVSRATAASGSPMARRSRRRRPPALDRDRGPVRDGWSGPHPDERDPQQLGSEVDRLVAQRGWGLDLRVRGVFARWAELVGDEVADHCRPESFADGVLSVRTDSTAWATQLKLLAPTVVRRLNDELGDGTVTVVQVQGPHGPSWKRGPRSVRDGRGPRDTYG</sequence>
<dbReference type="InterPro" id="IPR007922">
    <property type="entry name" value="DciA-like"/>
</dbReference>
<name>A0ABP9P4F2_9ACTN</name>